<dbReference type="EMBL" id="BMHB01000001">
    <property type="protein sequence ID" value="GGI13769.1"/>
    <property type="molecule type" value="Genomic_DNA"/>
</dbReference>
<dbReference type="AlphaFoldDB" id="A0A8J3AH88"/>
<comment type="caution">
    <text evidence="2">The sequence shown here is derived from an EMBL/GenBank/DDBJ whole genome shotgun (WGS) entry which is preliminary data.</text>
</comment>
<dbReference type="Proteomes" id="UP000626244">
    <property type="component" value="Unassembled WGS sequence"/>
</dbReference>
<feature type="transmembrane region" description="Helical" evidence="1">
    <location>
        <begin position="83"/>
        <end position="101"/>
    </location>
</feature>
<protein>
    <submittedName>
        <fullName evidence="2">Uncharacterized protein</fullName>
    </submittedName>
</protein>
<feature type="transmembrane region" description="Helical" evidence="1">
    <location>
        <begin position="9"/>
        <end position="27"/>
    </location>
</feature>
<dbReference type="RefSeq" id="WP_087998331.1">
    <property type="nucleotide sequence ID" value="NZ_BMHB01000001.1"/>
</dbReference>
<feature type="transmembrane region" description="Helical" evidence="1">
    <location>
        <begin position="47"/>
        <end position="71"/>
    </location>
</feature>
<evidence type="ECO:0000256" key="1">
    <source>
        <dbReference type="SAM" id="Phobius"/>
    </source>
</evidence>
<evidence type="ECO:0000313" key="3">
    <source>
        <dbReference type="Proteomes" id="UP000626244"/>
    </source>
</evidence>
<keyword evidence="1" id="KW-0812">Transmembrane</keyword>
<proteinExistence type="predicted"/>
<dbReference type="OrthoDB" id="2936283at2"/>
<sequence length="112" mass="12812">MEKVIRKGFFYGFLIGIAIAILFIKHYEIITTTNGNELNYLKVFDYFLVILKRGIVSSFFGALLAFIIYKLNDSLTMSKKMKIGAIIFGIVVVGPVIQYLMSLRIDEMILFN</sequence>
<gene>
    <name evidence="2" type="ORF">GCM10007380_19570</name>
</gene>
<keyword evidence="3" id="KW-1185">Reference proteome</keyword>
<organism evidence="2 3">
    <name type="scientific">Gottfriedia solisilvae</name>
    <dbReference type="NCBI Taxonomy" id="1516104"/>
    <lineage>
        <taxon>Bacteria</taxon>
        <taxon>Bacillati</taxon>
        <taxon>Bacillota</taxon>
        <taxon>Bacilli</taxon>
        <taxon>Bacillales</taxon>
        <taxon>Bacillaceae</taxon>
        <taxon>Gottfriedia</taxon>
    </lineage>
</organism>
<accession>A0A8J3AH88</accession>
<name>A0A8J3AH88_9BACI</name>
<reference evidence="3" key="1">
    <citation type="journal article" date="2019" name="Int. J. Syst. Evol. Microbiol.">
        <title>The Global Catalogue of Microorganisms (GCM) 10K type strain sequencing project: providing services to taxonomists for standard genome sequencing and annotation.</title>
        <authorList>
            <consortium name="The Broad Institute Genomics Platform"/>
            <consortium name="The Broad Institute Genome Sequencing Center for Infectious Disease"/>
            <person name="Wu L."/>
            <person name="Ma J."/>
        </authorList>
    </citation>
    <scope>NUCLEOTIDE SEQUENCE [LARGE SCALE GENOMIC DNA]</scope>
    <source>
        <strain evidence="3">CGMCC 1.14993</strain>
    </source>
</reference>
<keyword evidence="1" id="KW-1133">Transmembrane helix</keyword>
<keyword evidence="1" id="KW-0472">Membrane</keyword>
<evidence type="ECO:0000313" key="2">
    <source>
        <dbReference type="EMBL" id="GGI13769.1"/>
    </source>
</evidence>